<keyword evidence="3" id="KW-1185">Reference proteome</keyword>
<evidence type="ECO:0000256" key="1">
    <source>
        <dbReference type="SAM" id="MobiDB-lite"/>
    </source>
</evidence>
<feature type="non-terminal residue" evidence="2">
    <location>
        <position position="142"/>
    </location>
</feature>
<accession>A0AAV7PPY9</accession>
<proteinExistence type="predicted"/>
<feature type="compositionally biased region" description="Basic and acidic residues" evidence="1">
    <location>
        <begin position="26"/>
        <end position="52"/>
    </location>
</feature>
<feature type="region of interest" description="Disordered" evidence="1">
    <location>
        <begin position="1"/>
        <end position="60"/>
    </location>
</feature>
<comment type="caution">
    <text evidence="2">The sequence shown here is derived from an EMBL/GenBank/DDBJ whole genome shotgun (WGS) entry which is preliminary data.</text>
</comment>
<evidence type="ECO:0000313" key="3">
    <source>
        <dbReference type="Proteomes" id="UP001066276"/>
    </source>
</evidence>
<dbReference type="Proteomes" id="UP001066276">
    <property type="component" value="Chromosome 7"/>
</dbReference>
<organism evidence="2 3">
    <name type="scientific">Pleurodeles waltl</name>
    <name type="common">Iberian ribbed newt</name>
    <dbReference type="NCBI Taxonomy" id="8319"/>
    <lineage>
        <taxon>Eukaryota</taxon>
        <taxon>Metazoa</taxon>
        <taxon>Chordata</taxon>
        <taxon>Craniata</taxon>
        <taxon>Vertebrata</taxon>
        <taxon>Euteleostomi</taxon>
        <taxon>Amphibia</taxon>
        <taxon>Batrachia</taxon>
        <taxon>Caudata</taxon>
        <taxon>Salamandroidea</taxon>
        <taxon>Salamandridae</taxon>
        <taxon>Pleurodelinae</taxon>
        <taxon>Pleurodeles</taxon>
    </lineage>
</organism>
<protein>
    <submittedName>
        <fullName evidence="2">Uncharacterized protein</fullName>
    </submittedName>
</protein>
<evidence type="ECO:0000313" key="2">
    <source>
        <dbReference type="EMBL" id="KAJ1129302.1"/>
    </source>
</evidence>
<reference evidence="2" key="1">
    <citation type="journal article" date="2022" name="bioRxiv">
        <title>Sequencing and chromosome-scale assembly of the giantPleurodeles waltlgenome.</title>
        <authorList>
            <person name="Brown T."/>
            <person name="Elewa A."/>
            <person name="Iarovenko S."/>
            <person name="Subramanian E."/>
            <person name="Araus A.J."/>
            <person name="Petzold A."/>
            <person name="Susuki M."/>
            <person name="Suzuki K.-i.T."/>
            <person name="Hayashi T."/>
            <person name="Toyoda A."/>
            <person name="Oliveira C."/>
            <person name="Osipova E."/>
            <person name="Leigh N.D."/>
            <person name="Simon A."/>
            <person name="Yun M.H."/>
        </authorList>
    </citation>
    <scope>NUCLEOTIDE SEQUENCE</scope>
    <source>
        <strain evidence="2">20211129_DDA</strain>
        <tissue evidence="2">Liver</tissue>
    </source>
</reference>
<dbReference type="AlphaFoldDB" id="A0AAV7PPY9"/>
<sequence>MYHLPSESGPDWRAPELVACAPRLEPGTEVRRRSERDLGPRRPEWQRNERKPGGSGRLAWRLGRTSDEYGGFDSPTDPKCIWSGQPLGEWSCGVTGSAPGCLRIGAGGAWAEWGWARPDPWEYLPQIAGRTEILEGSASAGK</sequence>
<dbReference type="EMBL" id="JANPWB010000011">
    <property type="protein sequence ID" value="KAJ1129302.1"/>
    <property type="molecule type" value="Genomic_DNA"/>
</dbReference>
<name>A0AAV7PPY9_PLEWA</name>
<gene>
    <name evidence="2" type="ORF">NDU88_007673</name>
</gene>